<accession>A0ACB9KEL4</accession>
<evidence type="ECO:0000313" key="2">
    <source>
        <dbReference type="Proteomes" id="UP000828941"/>
    </source>
</evidence>
<protein>
    <submittedName>
        <fullName evidence="1">Uncharacterized protein</fullName>
    </submittedName>
</protein>
<keyword evidence="2" id="KW-1185">Reference proteome</keyword>
<sequence>MMDFENDKPSFFVIVREQEHKSLNLERMKIPQKFVPYVDKNLSSDASLTGPCGHHWQVSVCKKGHDIYMVRGWEEFLRDNLVKDGGLLVITYEGETQFSVQFFSSSGLERLFFPEKTDSEAAVPGLARKRGRPRKFSAQAEPPIRNEGSIPKAKGSFSKRHSSTEVDISEAHHKMAASFSSKSPYFKKLMQKSYVVKTFLMPVPADFGRKQLPQHNKTIIILQNLEEKSWEVSFLPGKTPVLSKGWANFARDNGLGVGEICIFELVARNQMRVHIFRC</sequence>
<gene>
    <name evidence="1" type="ORF">L6164_035628</name>
</gene>
<name>A0ACB9KEL4_BAUVA</name>
<organism evidence="1 2">
    <name type="scientific">Bauhinia variegata</name>
    <name type="common">Purple orchid tree</name>
    <name type="synonym">Phanera variegata</name>
    <dbReference type="NCBI Taxonomy" id="167791"/>
    <lineage>
        <taxon>Eukaryota</taxon>
        <taxon>Viridiplantae</taxon>
        <taxon>Streptophyta</taxon>
        <taxon>Embryophyta</taxon>
        <taxon>Tracheophyta</taxon>
        <taxon>Spermatophyta</taxon>
        <taxon>Magnoliopsida</taxon>
        <taxon>eudicotyledons</taxon>
        <taxon>Gunneridae</taxon>
        <taxon>Pentapetalae</taxon>
        <taxon>rosids</taxon>
        <taxon>fabids</taxon>
        <taxon>Fabales</taxon>
        <taxon>Fabaceae</taxon>
        <taxon>Cercidoideae</taxon>
        <taxon>Cercideae</taxon>
        <taxon>Bauhiniinae</taxon>
        <taxon>Bauhinia</taxon>
    </lineage>
</organism>
<dbReference type="Proteomes" id="UP000828941">
    <property type="component" value="Chromosome 14"/>
</dbReference>
<dbReference type="EMBL" id="CM039439">
    <property type="protein sequence ID" value="KAI4295600.1"/>
    <property type="molecule type" value="Genomic_DNA"/>
</dbReference>
<proteinExistence type="predicted"/>
<reference evidence="1 2" key="1">
    <citation type="journal article" date="2022" name="DNA Res.">
        <title>Chromosomal-level genome assembly of the orchid tree Bauhinia variegata (Leguminosae; Cercidoideae) supports the allotetraploid origin hypothesis of Bauhinia.</title>
        <authorList>
            <person name="Zhong Y."/>
            <person name="Chen Y."/>
            <person name="Zheng D."/>
            <person name="Pang J."/>
            <person name="Liu Y."/>
            <person name="Luo S."/>
            <person name="Meng S."/>
            <person name="Qian L."/>
            <person name="Wei D."/>
            <person name="Dai S."/>
            <person name="Zhou R."/>
        </authorList>
    </citation>
    <scope>NUCLEOTIDE SEQUENCE [LARGE SCALE GENOMIC DNA]</scope>
    <source>
        <strain evidence="1">BV-YZ2020</strain>
    </source>
</reference>
<comment type="caution">
    <text evidence="1">The sequence shown here is derived from an EMBL/GenBank/DDBJ whole genome shotgun (WGS) entry which is preliminary data.</text>
</comment>
<evidence type="ECO:0000313" key="1">
    <source>
        <dbReference type="EMBL" id="KAI4295600.1"/>
    </source>
</evidence>